<feature type="signal peptide" evidence="5">
    <location>
        <begin position="1"/>
        <end position="32"/>
    </location>
</feature>
<dbReference type="PANTHER" id="PTHR30632:SF0">
    <property type="entry name" value="SULFATE-BINDING PROTEIN"/>
    <property type="match status" value="1"/>
</dbReference>
<evidence type="ECO:0000256" key="3">
    <source>
        <dbReference type="ARBA" id="ARBA00022729"/>
    </source>
</evidence>
<dbReference type="PANTHER" id="PTHR30632">
    <property type="entry name" value="MOLYBDATE-BINDING PERIPLASMIC PROTEIN"/>
    <property type="match status" value="1"/>
</dbReference>
<comment type="similarity">
    <text evidence="1">Belongs to the bacterial solute-binding protein ModA family.</text>
</comment>
<dbReference type="AlphaFoldDB" id="A0A4Y7RV82"/>
<dbReference type="NCBIfam" id="TIGR01256">
    <property type="entry name" value="modA"/>
    <property type="match status" value="1"/>
</dbReference>
<keyword evidence="3 5" id="KW-0732">Signal</keyword>
<evidence type="ECO:0000256" key="4">
    <source>
        <dbReference type="PIRSR" id="PIRSR004846-1"/>
    </source>
</evidence>
<keyword evidence="4" id="KW-0500">Molybdenum</keyword>
<accession>A0A4Y7RV82</accession>
<sequence>MKKLNSRRLTAIVLLFFTAALLVSGCSGGKQASNETPGNAPPAEKHLMIYAGAASQPPLELAAKAFEQKTGVKVDMVFGGSGYVLTQMKLGKKGDLYFPGSSDFMETAKKDGVVYPETEQKIVYLVNSINVQKGNPKNIKSLKDLTQPGIKVAIANPEGVCVGLYAVEIIENAFTPEEKQAFRNNIVNYTESCEKTATAISLKTVDAVIGWSVFQYWDPEKIETVKLKPSEIIRIGYIPIAVSKFTENRELAQQFIDFLQSEDGKTAFKKYQYFMEPAEAVDYIGEDRPVGGEYTLPKEWLK</sequence>
<feature type="binding site" evidence="4">
    <location>
        <position position="81"/>
    </location>
    <ligand>
        <name>molybdate</name>
        <dbReference type="ChEBI" id="CHEBI:36264"/>
    </ligand>
</feature>
<dbReference type="GO" id="GO:0015689">
    <property type="term" value="P:molybdate ion transport"/>
    <property type="evidence" value="ECO:0007669"/>
    <property type="project" value="InterPro"/>
</dbReference>
<keyword evidence="7" id="KW-1185">Reference proteome</keyword>
<name>A0A4Y7RV82_9FIRM</name>
<dbReference type="SUPFAM" id="SSF53850">
    <property type="entry name" value="Periplasmic binding protein-like II"/>
    <property type="match status" value="1"/>
</dbReference>
<evidence type="ECO:0000313" key="7">
    <source>
        <dbReference type="Proteomes" id="UP000297597"/>
    </source>
</evidence>
<dbReference type="EMBL" id="QFFZ01000004">
    <property type="protein sequence ID" value="TEB12904.1"/>
    <property type="molecule type" value="Genomic_DNA"/>
</dbReference>
<dbReference type="OrthoDB" id="9786399at2"/>
<dbReference type="PROSITE" id="PS51257">
    <property type="entry name" value="PROKAR_LIPOPROTEIN"/>
    <property type="match status" value="1"/>
</dbReference>
<keyword evidence="2 4" id="KW-0479">Metal-binding</keyword>
<dbReference type="Gene3D" id="3.40.190.10">
    <property type="entry name" value="Periplasmic binding protein-like II"/>
    <property type="match status" value="2"/>
</dbReference>
<dbReference type="GO" id="GO:0030973">
    <property type="term" value="F:molybdate ion binding"/>
    <property type="evidence" value="ECO:0007669"/>
    <property type="project" value="TreeGrafter"/>
</dbReference>
<dbReference type="InterPro" id="IPR050682">
    <property type="entry name" value="ModA/WtpA"/>
</dbReference>
<evidence type="ECO:0000256" key="5">
    <source>
        <dbReference type="SAM" id="SignalP"/>
    </source>
</evidence>
<reference evidence="6 7" key="1">
    <citation type="journal article" date="2018" name="Environ. Microbiol.">
        <title>Novel energy conservation strategies and behaviour of Pelotomaculum schinkii driving syntrophic propionate catabolism.</title>
        <authorList>
            <person name="Hidalgo-Ahumada C.A.P."/>
            <person name="Nobu M.K."/>
            <person name="Narihiro T."/>
            <person name="Tamaki H."/>
            <person name="Liu W.T."/>
            <person name="Kamagata Y."/>
            <person name="Stams A.J.M."/>
            <person name="Imachi H."/>
            <person name="Sousa D.Z."/>
        </authorList>
    </citation>
    <scope>NUCLEOTIDE SEQUENCE [LARGE SCALE GENOMIC DNA]</scope>
    <source>
        <strain evidence="6 7">MGP</strain>
    </source>
</reference>
<gene>
    <name evidence="6" type="ORF">Pmgp_00542</name>
</gene>
<dbReference type="RefSeq" id="WP_134212432.1">
    <property type="nucleotide sequence ID" value="NZ_QFFZ01000004.1"/>
</dbReference>
<dbReference type="InterPro" id="IPR005950">
    <property type="entry name" value="ModA"/>
</dbReference>
<dbReference type="Proteomes" id="UP000297597">
    <property type="component" value="Unassembled WGS sequence"/>
</dbReference>
<dbReference type="CDD" id="cd13517">
    <property type="entry name" value="PBP2_ModA3_like"/>
    <property type="match status" value="1"/>
</dbReference>
<evidence type="ECO:0000256" key="2">
    <source>
        <dbReference type="ARBA" id="ARBA00022723"/>
    </source>
</evidence>
<dbReference type="GO" id="GO:0046872">
    <property type="term" value="F:metal ion binding"/>
    <property type="evidence" value="ECO:0007669"/>
    <property type="project" value="UniProtKB-KW"/>
</dbReference>
<organism evidence="6 7">
    <name type="scientific">Pelotomaculum propionicicum</name>
    <dbReference type="NCBI Taxonomy" id="258475"/>
    <lineage>
        <taxon>Bacteria</taxon>
        <taxon>Bacillati</taxon>
        <taxon>Bacillota</taxon>
        <taxon>Clostridia</taxon>
        <taxon>Eubacteriales</taxon>
        <taxon>Desulfotomaculaceae</taxon>
        <taxon>Pelotomaculum</taxon>
    </lineage>
</organism>
<feature type="chain" id="PRO_5021273538" evidence="5">
    <location>
        <begin position="33"/>
        <end position="302"/>
    </location>
</feature>
<dbReference type="Pfam" id="PF13531">
    <property type="entry name" value="SBP_bac_11"/>
    <property type="match status" value="1"/>
</dbReference>
<protein>
    <submittedName>
        <fullName evidence="6">Putative binding protein</fullName>
    </submittedName>
</protein>
<proteinExistence type="inferred from homology"/>
<evidence type="ECO:0000256" key="1">
    <source>
        <dbReference type="ARBA" id="ARBA00009175"/>
    </source>
</evidence>
<evidence type="ECO:0000313" key="6">
    <source>
        <dbReference type="EMBL" id="TEB12904.1"/>
    </source>
</evidence>
<comment type="caution">
    <text evidence="6">The sequence shown here is derived from an EMBL/GenBank/DDBJ whole genome shotgun (WGS) entry which is preliminary data.</text>
</comment>
<dbReference type="PIRSF" id="PIRSF004846">
    <property type="entry name" value="ModA"/>
    <property type="match status" value="1"/>
</dbReference>